<evidence type="ECO:0000256" key="2">
    <source>
        <dbReference type="SAM" id="SignalP"/>
    </source>
</evidence>
<feature type="chain" id="PRO_5003202812" evidence="2">
    <location>
        <begin position="35"/>
        <end position="219"/>
    </location>
</feature>
<comment type="caution">
    <text evidence="3">The sequence shown here is derived from an EMBL/GenBank/DDBJ whole genome shotgun (WGS) entry which is preliminary data.</text>
</comment>
<dbReference type="RefSeq" id="WP_007466900.1">
    <property type="nucleotide sequence ID" value="NZ_KI391954.1"/>
</dbReference>
<protein>
    <submittedName>
        <fullName evidence="3">Uncharacterized protein</fullName>
    </submittedName>
</protein>
<feature type="signal peptide" evidence="2">
    <location>
        <begin position="1"/>
        <end position="34"/>
    </location>
</feature>
<organism evidence="3 4">
    <name type="scientific">Segniliparus rugosus (strain ATCC BAA-974 / DSM 45345 / CCUG 50838 / CIP 108380 / JCM 13579 / CDC 945)</name>
    <dbReference type="NCBI Taxonomy" id="679197"/>
    <lineage>
        <taxon>Bacteria</taxon>
        <taxon>Bacillati</taxon>
        <taxon>Actinomycetota</taxon>
        <taxon>Actinomycetes</taxon>
        <taxon>Mycobacteriales</taxon>
        <taxon>Segniliparaceae</taxon>
        <taxon>Segniliparus</taxon>
    </lineage>
</organism>
<dbReference type="HOGENOM" id="CLU_1155753_0_0_11"/>
<dbReference type="AlphaFoldDB" id="E5XKZ9"/>
<dbReference type="Proteomes" id="UP000004816">
    <property type="component" value="Unassembled WGS sequence"/>
</dbReference>
<reference evidence="3 4" key="1">
    <citation type="journal article" date="2011" name="Stand. Genomic Sci.">
        <title>High quality draft genome sequence of Segniliparus rugosus CDC 945(T)= (ATCC BAA-974(T)).</title>
        <authorList>
            <person name="Earl A.M."/>
            <person name="Desjardins C.A."/>
            <person name="Fitzgerald M.G."/>
            <person name="Arachchi H.M."/>
            <person name="Zeng Q."/>
            <person name="Mehta T."/>
            <person name="Griggs A."/>
            <person name="Birren B.W."/>
            <person name="Toney N.C."/>
            <person name="Carr J."/>
            <person name="Posey J."/>
            <person name="Butler W.R."/>
        </authorList>
    </citation>
    <scope>NUCLEOTIDE SEQUENCE [LARGE SCALE GENOMIC DNA]</scope>
    <source>
        <strain evidence="4">ATCC BAA-974 / DSM 45345 / CCUG 50838 / CIP 108380 / JCM 13579 / CDC 945</strain>
    </source>
</reference>
<gene>
    <name evidence="3" type="ORF">HMPREF9336_00168</name>
</gene>
<dbReference type="EMBL" id="ACZI02000003">
    <property type="protein sequence ID" value="EFV14981.1"/>
    <property type="molecule type" value="Genomic_DNA"/>
</dbReference>
<feature type="region of interest" description="Disordered" evidence="1">
    <location>
        <begin position="31"/>
        <end position="98"/>
    </location>
</feature>
<feature type="compositionally biased region" description="Acidic residues" evidence="1">
    <location>
        <begin position="54"/>
        <end position="66"/>
    </location>
</feature>
<keyword evidence="2" id="KW-0732">Signal</keyword>
<sequence length="219" mass="21802">MNLSGPDTSSKRRSAAALLALAAAAGFWSSPAAAADPHSPAPAKPGTSPLLQDTDPEDDATDDQPSDDEHRNIRNPYVSGPLAGIGGPTTNDNKQDIGQTIDDVLGDVTQGRADGVGETVNGILDGVAQGGGGDGIGQAVDGVLGRVTQGEGGDGIREAIGGVLGKVAKDGEDGQIPEPVRKGVIRLNKALGDTGFNSDDDSHGAGPAGKSPAAPDDDN</sequence>
<feature type="region of interest" description="Disordered" evidence="1">
    <location>
        <begin position="191"/>
        <end position="219"/>
    </location>
</feature>
<evidence type="ECO:0000256" key="1">
    <source>
        <dbReference type="SAM" id="MobiDB-lite"/>
    </source>
</evidence>
<evidence type="ECO:0000313" key="3">
    <source>
        <dbReference type="EMBL" id="EFV14981.1"/>
    </source>
</evidence>
<name>E5XKZ9_SEGRC</name>
<accession>E5XKZ9</accession>
<feature type="compositionally biased region" description="Polar residues" evidence="1">
    <location>
        <begin position="88"/>
        <end position="98"/>
    </location>
</feature>
<feature type="compositionally biased region" description="Low complexity" evidence="1">
    <location>
        <begin position="204"/>
        <end position="219"/>
    </location>
</feature>
<evidence type="ECO:0000313" key="4">
    <source>
        <dbReference type="Proteomes" id="UP000004816"/>
    </source>
</evidence>
<proteinExistence type="predicted"/>
<dbReference type="OrthoDB" id="9972461at2"/>
<keyword evidence="4" id="KW-1185">Reference proteome</keyword>